<proteinExistence type="predicted"/>
<reference evidence="3 4" key="1">
    <citation type="submission" date="2020-08" db="EMBL/GenBank/DDBJ databases">
        <title>Genomic Encyclopedia of Type Strains, Phase IV (KMG-IV): sequencing the most valuable type-strain genomes for metagenomic binning, comparative biology and taxonomic classification.</title>
        <authorList>
            <person name="Goeker M."/>
        </authorList>
    </citation>
    <scope>NUCLEOTIDE SEQUENCE [LARGE SCALE GENOMIC DNA]</scope>
    <source>
        <strain evidence="3 4">DSM 45385</strain>
    </source>
</reference>
<protein>
    <recommendedName>
        <fullName evidence="2">Septum formation-related domain-containing protein</fullName>
    </recommendedName>
</protein>
<dbReference type="AlphaFoldDB" id="A0A7W8AFQ8"/>
<dbReference type="EMBL" id="JACHIN010000021">
    <property type="protein sequence ID" value="MBB5084231.1"/>
    <property type="molecule type" value="Genomic_DNA"/>
</dbReference>
<feature type="chain" id="PRO_5039621688" description="Septum formation-related domain-containing protein" evidence="1">
    <location>
        <begin position="19"/>
        <end position="144"/>
    </location>
</feature>
<feature type="signal peptide" evidence="1">
    <location>
        <begin position="1"/>
        <end position="18"/>
    </location>
</feature>
<evidence type="ECO:0000313" key="3">
    <source>
        <dbReference type="EMBL" id="MBB5084231.1"/>
    </source>
</evidence>
<name>A0A7W8AFQ8_9ACTN</name>
<dbReference type="RefSeq" id="WP_184973974.1">
    <property type="nucleotide sequence ID" value="NZ_JACHIN010000021.1"/>
</dbReference>
<evidence type="ECO:0000256" key="1">
    <source>
        <dbReference type="SAM" id="SignalP"/>
    </source>
</evidence>
<gene>
    <name evidence="3" type="ORF">HNR40_009739</name>
</gene>
<feature type="domain" description="Septum formation-related" evidence="2">
    <location>
        <begin position="36"/>
        <end position="120"/>
    </location>
</feature>
<dbReference type="Pfam" id="PF13845">
    <property type="entry name" value="Septum_form"/>
    <property type="match status" value="1"/>
</dbReference>
<dbReference type="PROSITE" id="PS51257">
    <property type="entry name" value="PROKAR_LIPOPROTEIN"/>
    <property type="match status" value="1"/>
</dbReference>
<keyword evidence="1" id="KW-0732">Signal</keyword>
<evidence type="ECO:0000313" key="4">
    <source>
        <dbReference type="Proteomes" id="UP000568380"/>
    </source>
</evidence>
<accession>A0A7W8AFQ8</accession>
<comment type="caution">
    <text evidence="3">The sequence shown here is derived from an EMBL/GenBank/DDBJ whole genome shotgun (WGS) entry which is preliminary data.</text>
</comment>
<dbReference type="Proteomes" id="UP000568380">
    <property type="component" value="Unassembled WGS sequence"/>
</dbReference>
<organism evidence="3 4">
    <name type="scientific">Nonomuraea endophytica</name>
    <dbReference type="NCBI Taxonomy" id="714136"/>
    <lineage>
        <taxon>Bacteria</taxon>
        <taxon>Bacillati</taxon>
        <taxon>Actinomycetota</taxon>
        <taxon>Actinomycetes</taxon>
        <taxon>Streptosporangiales</taxon>
        <taxon>Streptosporangiaceae</taxon>
        <taxon>Nonomuraea</taxon>
    </lineage>
</organism>
<dbReference type="InterPro" id="IPR026004">
    <property type="entry name" value="Septum_form"/>
</dbReference>
<keyword evidence="4" id="KW-1185">Reference proteome</keyword>
<evidence type="ECO:0000259" key="2">
    <source>
        <dbReference type="Pfam" id="PF13845"/>
    </source>
</evidence>
<sequence>MRSLLAAAALLAATACSASTDSAPSPAPSATVQRYHATELRPGDCFDELPPDGITTLVPCEKPHVYEFAGIWVLPDEPWPGDDKVIEGSTKGCEGKVKIKKEFRDTVTWTAWAPGQDTWPKHRTAYCMALSVEENTPLTGHVLG</sequence>